<sequence>MPSRAKAVAALVAAMVLVGSSVAVGRVLVAALPLYFASMVRFALAAAVLAPLVLLVEGRLPRLSLRTLALLSAQALCGSFLFTVCLLTGLRLTGAAEAGVVAATTPAAVALLGRLFFRDRLSARSMAGIAATVAGIAVLQAGSGPGSGPSPLLGNGLVLCAVGFEAVFLLLRRAVDQPLTPLGAALAVSVLGLAFFLPPGLYEAADLPGAALTPAALAALAYYGLGVTAAAYILWFYGVVRVDAATAGVATGVMPVAALAFAAGLCGERVGWPALGGCAGVLAGILCLALGGGGKKAGTTDRAGPRS</sequence>
<evidence type="ECO:0000256" key="2">
    <source>
        <dbReference type="ARBA" id="ARBA00007362"/>
    </source>
</evidence>
<dbReference type="HOGENOM" id="CLU_033863_4_3_7"/>
<evidence type="ECO:0000256" key="6">
    <source>
        <dbReference type="SAM" id="Phobius"/>
    </source>
</evidence>
<comment type="similarity">
    <text evidence="2">Belongs to the EamA transporter family.</text>
</comment>
<dbReference type="InterPro" id="IPR037185">
    <property type="entry name" value="EmrE-like"/>
</dbReference>
<evidence type="ECO:0000256" key="1">
    <source>
        <dbReference type="ARBA" id="ARBA00004141"/>
    </source>
</evidence>
<evidence type="ECO:0000256" key="5">
    <source>
        <dbReference type="ARBA" id="ARBA00023136"/>
    </source>
</evidence>
<feature type="transmembrane region" description="Helical" evidence="6">
    <location>
        <begin position="35"/>
        <end position="56"/>
    </location>
</feature>
<keyword evidence="4 6" id="KW-1133">Transmembrane helix</keyword>
<keyword evidence="5 6" id="KW-0472">Membrane</keyword>
<feature type="domain" description="EamA" evidence="7">
    <location>
        <begin position="158"/>
        <end position="288"/>
    </location>
</feature>
<dbReference type="InterPro" id="IPR050638">
    <property type="entry name" value="AA-Vitamin_Transporters"/>
</dbReference>
<dbReference type="Pfam" id="PF00892">
    <property type="entry name" value="EamA"/>
    <property type="match status" value="2"/>
</dbReference>
<feature type="transmembrane region" description="Helical" evidence="6">
    <location>
        <begin position="68"/>
        <end position="92"/>
    </location>
</feature>
<dbReference type="PANTHER" id="PTHR32322">
    <property type="entry name" value="INNER MEMBRANE TRANSPORTER"/>
    <property type="match status" value="1"/>
</dbReference>
<feature type="transmembrane region" description="Helical" evidence="6">
    <location>
        <begin position="217"/>
        <end position="237"/>
    </location>
</feature>
<proteinExistence type="inferred from homology"/>
<dbReference type="eggNOG" id="COG0697">
    <property type="taxonomic scope" value="Bacteria"/>
</dbReference>
<dbReference type="AlphaFoldDB" id="I2Q0D1"/>
<dbReference type="SUPFAM" id="SSF103481">
    <property type="entry name" value="Multidrug resistance efflux transporter EmrE"/>
    <property type="match status" value="2"/>
</dbReference>
<gene>
    <name evidence="8" type="ORF">DesU5LDRAFT_1554</name>
</gene>
<dbReference type="PANTHER" id="PTHR32322:SF2">
    <property type="entry name" value="EAMA DOMAIN-CONTAINING PROTEIN"/>
    <property type="match status" value="1"/>
</dbReference>
<accession>I2Q0D1</accession>
<feature type="transmembrane region" description="Helical" evidence="6">
    <location>
        <begin position="98"/>
        <end position="117"/>
    </location>
</feature>
<dbReference type="EMBL" id="JH600068">
    <property type="protein sequence ID" value="EIG53237.1"/>
    <property type="molecule type" value="Genomic_DNA"/>
</dbReference>
<feature type="transmembrane region" description="Helical" evidence="6">
    <location>
        <begin position="244"/>
        <end position="265"/>
    </location>
</feature>
<evidence type="ECO:0000256" key="3">
    <source>
        <dbReference type="ARBA" id="ARBA00022692"/>
    </source>
</evidence>
<name>I2Q0D1_9BACT</name>
<feature type="transmembrane region" description="Helical" evidence="6">
    <location>
        <begin position="178"/>
        <end position="197"/>
    </location>
</feature>
<comment type="subcellular location">
    <subcellularLocation>
        <location evidence="1">Membrane</location>
        <topology evidence="1">Multi-pass membrane protein</topology>
    </subcellularLocation>
</comment>
<keyword evidence="3 6" id="KW-0812">Transmembrane</keyword>
<organism evidence="8">
    <name type="scientific">Desulfovibrio sp. U5L</name>
    <dbReference type="NCBI Taxonomy" id="596152"/>
    <lineage>
        <taxon>Bacteria</taxon>
        <taxon>Pseudomonadati</taxon>
        <taxon>Thermodesulfobacteriota</taxon>
        <taxon>Desulfovibrionia</taxon>
        <taxon>Desulfovibrionales</taxon>
        <taxon>Desulfovibrionaceae</taxon>
        <taxon>Desulfovibrio</taxon>
    </lineage>
</organism>
<evidence type="ECO:0000256" key="4">
    <source>
        <dbReference type="ARBA" id="ARBA00022989"/>
    </source>
</evidence>
<protein>
    <submittedName>
        <fullName evidence="8">DMT(Drug/metabolite transporter) superfamily permease</fullName>
    </submittedName>
</protein>
<feature type="domain" description="EamA" evidence="7">
    <location>
        <begin position="7"/>
        <end position="139"/>
    </location>
</feature>
<dbReference type="STRING" id="596152.DesU5LDRAFT_1554"/>
<feature type="transmembrane region" description="Helical" evidence="6">
    <location>
        <begin position="152"/>
        <end position="171"/>
    </location>
</feature>
<evidence type="ECO:0000313" key="8">
    <source>
        <dbReference type="EMBL" id="EIG53237.1"/>
    </source>
</evidence>
<evidence type="ECO:0000259" key="7">
    <source>
        <dbReference type="Pfam" id="PF00892"/>
    </source>
</evidence>
<feature type="transmembrane region" description="Helical" evidence="6">
    <location>
        <begin position="271"/>
        <end position="292"/>
    </location>
</feature>
<feature type="transmembrane region" description="Helical" evidence="6">
    <location>
        <begin position="129"/>
        <end position="146"/>
    </location>
</feature>
<dbReference type="GO" id="GO:0016020">
    <property type="term" value="C:membrane"/>
    <property type="evidence" value="ECO:0007669"/>
    <property type="project" value="UniProtKB-SubCell"/>
</dbReference>
<dbReference type="InterPro" id="IPR000620">
    <property type="entry name" value="EamA_dom"/>
</dbReference>
<reference evidence="8" key="1">
    <citation type="submission" date="2011-11" db="EMBL/GenBank/DDBJ databases">
        <title>Improved High-Quality Draft sequence of Desulfovibrio sp. U5L.</title>
        <authorList>
            <consortium name="US DOE Joint Genome Institute"/>
            <person name="Lucas S."/>
            <person name="Han J."/>
            <person name="Lapidus A."/>
            <person name="Cheng J.-F."/>
            <person name="Goodwin L."/>
            <person name="Pitluck S."/>
            <person name="Peters L."/>
            <person name="Ovchinnikova G."/>
            <person name="Held B."/>
            <person name="Detter J.C."/>
            <person name="Han C."/>
            <person name="Tapia R."/>
            <person name="Land M."/>
            <person name="Hauser L."/>
            <person name="Kyrpides N."/>
            <person name="Ivanova N."/>
            <person name="Pagani I."/>
            <person name="Gabster J."/>
            <person name="Walker C."/>
            <person name="Stolyar S."/>
            <person name="Stahl D."/>
            <person name="Arkin A."/>
            <person name="Dehal P."/>
            <person name="Hazen T."/>
            <person name="Woyke T."/>
        </authorList>
    </citation>
    <scope>NUCLEOTIDE SEQUENCE [LARGE SCALE GENOMIC DNA]</scope>
    <source>
        <strain evidence="8">U5L</strain>
    </source>
</reference>
<dbReference type="Gene3D" id="1.10.3730.20">
    <property type="match status" value="1"/>
</dbReference>